<dbReference type="STRING" id="8167.A0A484CTD8"/>
<evidence type="ECO:0000313" key="6">
    <source>
        <dbReference type="Proteomes" id="UP000295070"/>
    </source>
</evidence>
<dbReference type="PANTHER" id="PTHR22923:SF102">
    <property type="entry name" value="CEREBELLIN 13-RELATED"/>
    <property type="match status" value="1"/>
</dbReference>
<evidence type="ECO:0000256" key="1">
    <source>
        <dbReference type="ARBA" id="ARBA00004613"/>
    </source>
</evidence>
<keyword evidence="2" id="KW-0964">Secreted</keyword>
<reference evidence="5 6" key="1">
    <citation type="submission" date="2019-01" db="EMBL/GenBank/DDBJ databases">
        <title>A chromosome-scale genome assembly of the yellow perch, Perca flavescens.</title>
        <authorList>
            <person name="Feron R."/>
            <person name="Morvezen R."/>
            <person name="Bestin A."/>
            <person name="Haffray P."/>
            <person name="Klopp C."/>
            <person name="Zahm M."/>
            <person name="Cabau C."/>
            <person name="Roques C."/>
            <person name="Donnadieu C."/>
            <person name="Bouchez O."/>
            <person name="Christie M."/>
            <person name="Larson W."/>
            <person name="Guiguen Y."/>
        </authorList>
    </citation>
    <scope>NUCLEOTIDE SEQUENCE [LARGE SCALE GENOMIC DNA]</scope>
    <source>
        <strain evidence="5">YP-PL-M2</strain>
        <tissue evidence="5">Blood</tissue>
    </source>
</reference>
<gene>
    <name evidence="5" type="ORF">EPR50_G00143640</name>
</gene>
<dbReference type="PROSITE" id="PS50871">
    <property type="entry name" value="C1Q"/>
    <property type="match status" value="1"/>
</dbReference>
<keyword evidence="3" id="KW-0732">Signal</keyword>
<dbReference type="PRINTS" id="PR00007">
    <property type="entry name" value="COMPLEMNTC1Q"/>
</dbReference>
<dbReference type="SMART" id="SM00110">
    <property type="entry name" value="C1Q"/>
    <property type="match status" value="1"/>
</dbReference>
<evidence type="ECO:0000256" key="2">
    <source>
        <dbReference type="ARBA" id="ARBA00022525"/>
    </source>
</evidence>
<dbReference type="InterPro" id="IPR001073">
    <property type="entry name" value="C1q_dom"/>
</dbReference>
<sequence>MRSIRVAQRLLELWKQKLSGRERRLLIECSQGEEELLLEVYLSPEFGEETGPLVAVSSPGKLTLHGADEVTFYHNFVKAINKKELSGRPPTVWNEKLGGDQPCHQWRVLYKLPLKKRTVNLQWRILHVRQVAFSASLLAGGKSIIGPFSKDTTLIYKHVPTNIGNAYNPTTGVFTAPVRGVYHFEWHLTAEGDGSHASGGWLVKNLQNLFVAWEYQAAGFMSSSNGVMLLLEVGDVVFVRLAANTLAFDNGSHPTTFSGFLLFPM</sequence>
<dbReference type="GO" id="GO:0005576">
    <property type="term" value="C:extracellular region"/>
    <property type="evidence" value="ECO:0007669"/>
    <property type="project" value="UniProtKB-SubCell"/>
</dbReference>
<name>A0A484CTD8_PERFV</name>
<feature type="domain" description="C1q" evidence="4">
    <location>
        <begin position="126"/>
        <end position="265"/>
    </location>
</feature>
<dbReference type="Pfam" id="PF00386">
    <property type="entry name" value="C1q"/>
    <property type="match status" value="1"/>
</dbReference>
<accession>A0A484CTD8</accession>
<comment type="subcellular location">
    <subcellularLocation>
        <location evidence="1">Secreted</location>
    </subcellularLocation>
</comment>
<dbReference type="Proteomes" id="UP000295070">
    <property type="component" value="Chromosome 13"/>
</dbReference>
<evidence type="ECO:0000313" key="5">
    <source>
        <dbReference type="EMBL" id="TDH05343.1"/>
    </source>
</evidence>
<dbReference type="Gene3D" id="2.60.120.40">
    <property type="match status" value="1"/>
</dbReference>
<dbReference type="AlphaFoldDB" id="A0A484CTD8"/>
<evidence type="ECO:0000259" key="4">
    <source>
        <dbReference type="PROSITE" id="PS50871"/>
    </source>
</evidence>
<evidence type="ECO:0000256" key="3">
    <source>
        <dbReference type="ARBA" id="ARBA00022729"/>
    </source>
</evidence>
<keyword evidence="6" id="KW-1185">Reference proteome</keyword>
<proteinExistence type="predicted"/>
<organism evidence="5 6">
    <name type="scientific">Perca flavescens</name>
    <name type="common">American yellow perch</name>
    <name type="synonym">Morone flavescens</name>
    <dbReference type="NCBI Taxonomy" id="8167"/>
    <lineage>
        <taxon>Eukaryota</taxon>
        <taxon>Metazoa</taxon>
        <taxon>Chordata</taxon>
        <taxon>Craniata</taxon>
        <taxon>Vertebrata</taxon>
        <taxon>Euteleostomi</taxon>
        <taxon>Actinopterygii</taxon>
        <taxon>Neopterygii</taxon>
        <taxon>Teleostei</taxon>
        <taxon>Neoteleostei</taxon>
        <taxon>Acanthomorphata</taxon>
        <taxon>Eupercaria</taxon>
        <taxon>Perciformes</taxon>
        <taxon>Percoidei</taxon>
        <taxon>Percidae</taxon>
        <taxon>Percinae</taxon>
        <taxon>Perca</taxon>
    </lineage>
</organism>
<dbReference type="EMBL" id="SCKG01000013">
    <property type="protein sequence ID" value="TDH05343.1"/>
    <property type="molecule type" value="Genomic_DNA"/>
</dbReference>
<comment type="caution">
    <text evidence="5">The sequence shown here is derived from an EMBL/GenBank/DDBJ whole genome shotgun (WGS) entry which is preliminary data.</text>
</comment>
<dbReference type="PANTHER" id="PTHR22923">
    <property type="entry name" value="CEREBELLIN-RELATED"/>
    <property type="match status" value="1"/>
</dbReference>
<dbReference type="SUPFAM" id="SSF49842">
    <property type="entry name" value="TNF-like"/>
    <property type="match status" value="1"/>
</dbReference>
<dbReference type="InterPro" id="IPR050822">
    <property type="entry name" value="Cerebellin_Synaptic_Org"/>
</dbReference>
<protein>
    <recommendedName>
        <fullName evidence="4">C1q domain-containing protein</fullName>
    </recommendedName>
</protein>
<dbReference type="InterPro" id="IPR008983">
    <property type="entry name" value="Tumour_necrosis_fac-like_dom"/>
</dbReference>